<dbReference type="Pfam" id="PF00821">
    <property type="entry name" value="PEPCK_GTP"/>
    <property type="match status" value="1"/>
</dbReference>
<evidence type="ECO:0000313" key="14">
    <source>
        <dbReference type="Proteomes" id="UP001597478"/>
    </source>
</evidence>
<keyword evidence="7 9" id="KW-0464">Manganese</keyword>
<dbReference type="InterPro" id="IPR008209">
    <property type="entry name" value="PEP_carboxykinase_GTP"/>
</dbReference>
<comment type="pathway">
    <text evidence="9">Carbohydrate biosynthesis; gluconeogenesis.</text>
</comment>
<dbReference type="InterPro" id="IPR035078">
    <property type="entry name" value="PEP_carboxykinase_GTP_N"/>
</dbReference>
<dbReference type="PANTHER" id="PTHR11561">
    <property type="entry name" value="PHOSPHOENOLPYRUVATE CARBOXYKINASE"/>
    <property type="match status" value="1"/>
</dbReference>
<dbReference type="InterPro" id="IPR018091">
    <property type="entry name" value="PEP_carboxykin_GTP_CS"/>
</dbReference>
<keyword evidence="6 9" id="KW-0342">GTP-binding</keyword>
<dbReference type="SUPFAM" id="SSF68923">
    <property type="entry name" value="PEP carboxykinase N-terminal domain"/>
    <property type="match status" value="1"/>
</dbReference>
<comment type="function">
    <text evidence="9">Catalyzes the conversion of oxaloacetate (OAA) to phosphoenolpyruvate (PEP), the rate-limiting step in the metabolic pathway that produces glucose from lactate and other precursors derived from the citric acid cycle.</text>
</comment>
<dbReference type="RefSeq" id="WP_377395709.1">
    <property type="nucleotide sequence ID" value="NZ_JBHSAN010000054.1"/>
</dbReference>
<dbReference type="Gene3D" id="3.90.228.20">
    <property type="match status" value="1"/>
</dbReference>
<keyword evidence="9" id="KW-0963">Cytoplasm</keyword>
<accession>A0ABW5WFY7</accession>
<feature type="binding site" evidence="9">
    <location>
        <position position="251"/>
    </location>
    <ligand>
        <name>Mn(2+)</name>
        <dbReference type="ChEBI" id="CHEBI:29035"/>
    </ligand>
</feature>
<sequence length="609" mass="67722">MTAVAIPGLDQAPTTHSGVLSWVREVAELTTPDRVVWVDGSDEEAERINNELVEAGTFVKLDKKPNSYWAASDPSDVARVEERTFICSEREEDAGPTNNWMHPDEMKATMTELYRGCMRGRTMYVIPFCMGPLGDENPKLGIEITDFAYVVASMRVMTRMGKAALDKFVKEDGTEREFVPALHSVGKPLEPGEKDVPWPCNDTKYITHFPESRTIWSYGSGYGGNSLLGKKCYSLRIASVMARDEGWLAEHMLILKLISPENKAYYVAAAFPSACGKTNLAMIQPTIPGWRAETVGDDIAWMRFGEDGRLYAINPEFGLFGVAPGTGVKTNPVAMNTIEQGNTVFTNVALTDDGDVWWEGMTPEAPAHLTDWKGRDWTPESDEPAAHPNSRFCTPIAQVPTLAPEWDDPKGVPISAILFGGRRKNTIPLVSEARDWQHGVFMGATMSSEKTAAAAGKVGEVRRDPMAMLPFLGYHVGDYFQHWLDTGKNADGAKLPKIFYVNWFRRGDDKRFLWPGFGENSRVLKWIVERIEGKASAQETPAGFVPRAEDLDTEGLEEPLADIQAALAVDPEEWRQEIPLIEEWFAKIGEDKVPSALKDELEALKQRLA</sequence>
<comment type="subcellular location">
    <subcellularLocation>
        <location evidence="9">Cytoplasm</location>
    </subcellularLocation>
</comment>
<name>A0ABW5WFY7_9PSEU</name>
<dbReference type="EMBL" id="JBHUOF010000049">
    <property type="protein sequence ID" value="MFD2802842.1"/>
    <property type="molecule type" value="Genomic_DNA"/>
</dbReference>
<dbReference type="GO" id="GO:0004613">
    <property type="term" value="F:phosphoenolpyruvate carboxykinase (GTP) activity"/>
    <property type="evidence" value="ECO:0007669"/>
    <property type="project" value="UniProtKB-EC"/>
</dbReference>
<feature type="binding site" evidence="9">
    <location>
        <position position="231"/>
    </location>
    <ligand>
        <name>Mn(2+)</name>
        <dbReference type="ChEBI" id="CHEBI:29035"/>
    </ligand>
</feature>
<dbReference type="Gene3D" id="3.40.449.10">
    <property type="entry name" value="Phosphoenolpyruvate Carboxykinase, domain 1"/>
    <property type="match status" value="1"/>
</dbReference>
<feature type="binding site" evidence="9">
    <location>
        <begin position="274"/>
        <end position="279"/>
    </location>
    <ligand>
        <name>GTP</name>
        <dbReference type="ChEBI" id="CHEBI:37565"/>
    </ligand>
</feature>
<evidence type="ECO:0000256" key="9">
    <source>
        <dbReference type="HAMAP-Rule" id="MF_00452"/>
    </source>
</evidence>
<dbReference type="Gene3D" id="2.170.8.10">
    <property type="entry name" value="Phosphoenolpyruvate Carboxykinase, domain 2"/>
    <property type="match status" value="1"/>
</dbReference>
<gene>
    <name evidence="9" type="primary">pckG</name>
    <name evidence="13" type="ORF">ACFS2C_25955</name>
</gene>
<evidence type="ECO:0000256" key="8">
    <source>
        <dbReference type="ARBA" id="ARBA00023239"/>
    </source>
</evidence>
<feature type="binding site" evidence="9">
    <location>
        <position position="298"/>
    </location>
    <ligand>
        <name>Mn(2+)</name>
        <dbReference type="ChEBI" id="CHEBI:29035"/>
    </ligand>
</feature>
<comment type="similarity">
    <text evidence="1 9">Belongs to the phosphoenolpyruvate carboxykinase [GTP] family.</text>
</comment>
<comment type="cofactor">
    <cofactor evidence="9">
        <name>Mn(2+)</name>
        <dbReference type="ChEBI" id="CHEBI:29035"/>
    </cofactor>
    <text evidence="9">Binds 1 Mn(2+) ion per subunit.</text>
</comment>
<evidence type="ECO:0000256" key="1">
    <source>
        <dbReference type="ARBA" id="ARBA00005796"/>
    </source>
</evidence>
<feature type="binding site" evidence="9">
    <location>
        <position position="391"/>
    </location>
    <ligand>
        <name>GTP</name>
        <dbReference type="ChEBI" id="CHEBI:37565"/>
    </ligand>
</feature>
<protein>
    <recommendedName>
        <fullName evidence="9">Phosphoenolpyruvate carboxykinase [GTP]</fullName>
        <shortName evidence="9">PEP carboxykinase</shortName>
        <shortName evidence="9">PEPCK</shortName>
        <ecNumber evidence="9">4.1.1.32</ecNumber>
    </recommendedName>
    <alternativeName>
        <fullName evidence="9">GTP-dependent phosphoenolpyruvate carboxykinase</fullName>
        <shortName evidence="9">GTP-PEPCK</shortName>
    </alternativeName>
</protein>
<feature type="active site" evidence="9">
    <location>
        <position position="275"/>
    </location>
</feature>
<dbReference type="InterPro" id="IPR035077">
    <property type="entry name" value="PEP_carboxykinase_GTP_C"/>
</dbReference>
<dbReference type="Pfam" id="PF17297">
    <property type="entry name" value="PEPCK_N"/>
    <property type="match status" value="1"/>
</dbReference>
<evidence type="ECO:0000256" key="4">
    <source>
        <dbReference type="ARBA" id="ARBA00022741"/>
    </source>
</evidence>
<proteinExistence type="inferred from homology"/>
<feature type="region of interest" description="Disordered" evidence="10">
    <location>
        <begin position="368"/>
        <end position="390"/>
    </location>
</feature>
<keyword evidence="14" id="KW-1185">Reference proteome</keyword>
<dbReference type="InterPro" id="IPR013035">
    <property type="entry name" value="PEP_carboxykinase_C"/>
</dbReference>
<dbReference type="PANTHER" id="PTHR11561:SF0">
    <property type="entry name" value="PHOSPHOENOLPYRUVATE CARBOXYKINASE [GTP]-RELATED"/>
    <property type="match status" value="1"/>
</dbReference>
<evidence type="ECO:0000259" key="12">
    <source>
        <dbReference type="Pfam" id="PF17297"/>
    </source>
</evidence>
<dbReference type="NCBIfam" id="NF003253">
    <property type="entry name" value="PRK04210.1"/>
    <property type="match status" value="1"/>
</dbReference>
<comment type="subunit">
    <text evidence="9">Monomer.</text>
</comment>
<dbReference type="InterPro" id="IPR008210">
    <property type="entry name" value="PEP_carboxykinase_N"/>
</dbReference>
<reference evidence="14" key="1">
    <citation type="journal article" date="2019" name="Int. J. Syst. Evol. Microbiol.">
        <title>The Global Catalogue of Microorganisms (GCM) 10K type strain sequencing project: providing services to taxonomists for standard genome sequencing and annotation.</title>
        <authorList>
            <consortium name="The Broad Institute Genomics Platform"/>
            <consortium name="The Broad Institute Genome Sequencing Center for Infectious Disease"/>
            <person name="Wu L."/>
            <person name="Ma J."/>
        </authorList>
    </citation>
    <scope>NUCLEOTIDE SEQUENCE [LARGE SCALE GENOMIC DNA]</scope>
    <source>
        <strain evidence="14">IBRC-M 10906</strain>
    </source>
</reference>
<dbReference type="Proteomes" id="UP001597478">
    <property type="component" value="Unassembled WGS sequence"/>
</dbReference>
<keyword evidence="5 9" id="KW-0210">Decarboxylase</keyword>
<evidence type="ECO:0000256" key="2">
    <source>
        <dbReference type="ARBA" id="ARBA00022432"/>
    </source>
</evidence>
<evidence type="ECO:0000256" key="3">
    <source>
        <dbReference type="ARBA" id="ARBA00022723"/>
    </source>
</evidence>
<keyword evidence="4 9" id="KW-0547">Nucleotide-binding</keyword>
<feature type="domain" description="Phosphoenolpyruvate carboxykinase C-terminal P-loop" evidence="11">
    <location>
        <begin position="247"/>
        <end position="607"/>
    </location>
</feature>
<evidence type="ECO:0000313" key="13">
    <source>
        <dbReference type="EMBL" id="MFD2802842.1"/>
    </source>
</evidence>
<evidence type="ECO:0000256" key="6">
    <source>
        <dbReference type="ARBA" id="ARBA00023134"/>
    </source>
</evidence>
<comment type="catalytic activity">
    <reaction evidence="9">
        <text>oxaloacetate + GTP = phosphoenolpyruvate + GDP + CO2</text>
        <dbReference type="Rhea" id="RHEA:10388"/>
        <dbReference type="ChEBI" id="CHEBI:16452"/>
        <dbReference type="ChEBI" id="CHEBI:16526"/>
        <dbReference type="ChEBI" id="CHEBI:37565"/>
        <dbReference type="ChEBI" id="CHEBI:58189"/>
        <dbReference type="ChEBI" id="CHEBI:58702"/>
        <dbReference type="EC" id="4.1.1.32"/>
    </reaction>
</comment>
<feature type="binding site" evidence="9">
    <location>
        <position position="422"/>
    </location>
    <ligand>
        <name>GTP</name>
        <dbReference type="ChEBI" id="CHEBI:37565"/>
    </ligand>
</feature>
<feature type="binding site" evidence="9">
    <location>
        <begin position="389"/>
        <end position="391"/>
    </location>
    <ligand>
        <name>substrate</name>
    </ligand>
</feature>
<organism evidence="13 14">
    <name type="scientific">Prauserella oleivorans</name>
    <dbReference type="NCBI Taxonomy" id="1478153"/>
    <lineage>
        <taxon>Bacteria</taxon>
        <taxon>Bacillati</taxon>
        <taxon>Actinomycetota</taxon>
        <taxon>Actinomycetes</taxon>
        <taxon>Pseudonocardiales</taxon>
        <taxon>Pseudonocardiaceae</taxon>
        <taxon>Prauserella</taxon>
    </lineage>
</organism>
<comment type="caution">
    <text evidence="13">The sequence shown here is derived from an EMBL/GenBank/DDBJ whole genome shotgun (WGS) entry which is preliminary data.</text>
</comment>
<dbReference type="PROSITE" id="PS00505">
    <property type="entry name" value="PEPCK_GTP"/>
    <property type="match status" value="1"/>
</dbReference>
<feature type="binding site" evidence="9">
    <location>
        <begin position="222"/>
        <end position="224"/>
    </location>
    <ligand>
        <name>substrate</name>
    </ligand>
</feature>
<dbReference type="EC" id="4.1.1.32" evidence="9"/>
<dbReference type="CDD" id="cd00819">
    <property type="entry name" value="PEPCK_GTP"/>
    <property type="match status" value="1"/>
</dbReference>
<keyword evidence="2 9" id="KW-0312">Gluconeogenesis</keyword>
<feature type="binding site" evidence="9">
    <location>
        <position position="273"/>
    </location>
    <ligand>
        <name>substrate</name>
    </ligand>
</feature>
<dbReference type="HAMAP" id="MF_00452">
    <property type="entry name" value="PEPCK_GTP"/>
    <property type="match status" value="1"/>
</dbReference>
<evidence type="ECO:0000256" key="5">
    <source>
        <dbReference type="ARBA" id="ARBA00022793"/>
    </source>
</evidence>
<dbReference type="PIRSF" id="PIRSF001348">
    <property type="entry name" value="PEP_carboxykinase_GTP"/>
    <property type="match status" value="1"/>
</dbReference>
<keyword evidence="8 9" id="KW-0456">Lyase</keyword>
<feature type="binding site" evidence="9">
    <location>
        <begin position="517"/>
        <end position="520"/>
    </location>
    <ligand>
        <name>GTP</name>
        <dbReference type="ChEBI" id="CHEBI:37565"/>
    </ligand>
</feature>
<evidence type="ECO:0000256" key="10">
    <source>
        <dbReference type="SAM" id="MobiDB-lite"/>
    </source>
</evidence>
<evidence type="ECO:0000256" key="7">
    <source>
        <dbReference type="ARBA" id="ARBA00023211"/>
    </source>
</evidence>
<feature type="binding site" evidence="9">
    <location>
        <position position="79"/>
    </location>
    <ligand>
        <name>substrate</name>
    </ligand>
</feature>
<keyword evidence="3 9" id="KW-0479">Metal-binding</keyword>
<feature type="domain" description="Phosphoenolpyruvate carboxykinase GTP-utilising N-terminal" evidence="12">
    <location>
        <begin position="22"/>
        <end position="243"/>
    </location>
</feature>
<evidence type="ECO:0000259" key="11">
    <source>
        <dbReference type="Pfam" id="PF00821"/>
    </source>
</evidence>
<dbReference type="SUPFAM" id="SSF53795">
    <property type="entry name" value="PEP carboxykinase-like"/>
    <property type="match status" value="1"/>
</dbReference>